<dbReference type="Gene3D" id="3.50.50.60">
    <property type="entry name" value="FAD/NAD(P)-binding domain"/>
    <property type="match status" value="1"/>
</dbReference>
<evidence type="ECO:0000256" key="3">
    <source>
        <dbReference type="ARBA" id="ARBA00022630"/>
    </source>
</evidence>
<evidence type="ECO:0000259" key="6">
    <source>
        <dbReference type="PROSITE" id="PS00624"/>
    </source>
</evidence>
<dbReference type="InterPro" id="IPR007867">
    <property type="entry name" value="GMC_OxRtase_C"/>
</dbReference>
<protein>
    <submittedName>
        <fullName evidence="7">Glucose dehydrogenase [FAD, quinone]-like</fullName>
    </submittedName>
</protein>
<evidence type="ECO:0000313" key="7">
    <source>
        <dbReference type="EMBL" id="LAC20909.1"/>
    </source>
</evidence>
<dbReference type="SUPFAM" id="SSF54373">
    <property type="entry name" value="FAD-linked reductases, C-terminal domain"/>
    <property type="match status" value="1"/>
</dbReference>
<evidence type="ECO:0000256" key="1">
    <source>
        <dbReference type="ARBA" id="ARBA00001974"/>
    </source>
</evidence>
<dbReference type="EMBL" id="IACT01001566">
    <property type="protein sequence ID" value="LAC20909.1"/>
    <property type="molecule type" value="mRNA"/>
</dbReference>
<organism evidence="7">
    <name type="scientific">Hirondellea gigas</name>
    <dbReference type="NCBI Taxonomy" id="1518452"/>
    <lineage>
        <taxon>Eukaryota</taxon>
        <taxon>Metazoa</taxon>
        <taxon>Ecdysozoa</taxon>
        <taxon>Arthropoda</taxon>
        <taxon>Crustacea</taxon>
        <taxon>Multicrustacea</taxon>
        <taxon>Malacostraca</taxon>
        <taxon>Eumalacostraca</taxon>
        <taxon>Peracarida</taxon>
        <taxon>Amphipoda</taxon>
        <taxon>Amphilochidea</taxon>
        <taxon>Lysianassida</taxon>
        <taxon>Lysianassidira</taxon>
        <taxon>Lysianassoidea</taxon>
        <taxon>Lysianassidae</taxon>
        <taxon>Hirondellea</taxon>
    </lineage>
</organism>
<dbReference type="Gene3D" id="3.30.560.10">
    <property type="entry name" value="Glucose Oxidase, domain 3"/>
    <property type="match status" value="1"/>
</dbReference>
<reference evidence="7" key="1">
    <citation type="submission" date="2017-11" db="EMBL/GenBank/DDBJ databases">
        <title>The sensing device of the deep-sea amphipod.</title>
        <authorList>
            <person name="Kobayashi H."/>
            <person name="Nagahama T."/>
            <person name="Arai W."/>
            <person name="Sasagawa Y."/>
            <person name="Umeda M."/>
            <person name="Hayashi T."/>
            <person name="Nikaido I."/>
            <person name="Watanabe H."/>
            <person name="Oguri K."/>
            <person name="Kitazato H."/>
            <person name="Fujioka K."/>
            <person name="Kido Y."/>
            <person name="Takami H."/>
        </authorList>
    </citation>
    <scope>NUCLEOTIDE SEQUENCE</scope>
    <source>
        <tissue evidence="7">Whole body</tissue>
    </source>
</reference>
<name>A0A6A7FRT3_9CRUS</name>
<feature type="domain" description="Glucose-methanol-choline oxidoreductase N-terminal" evidence="6">
    <location>
        <begin position="176"/>
        <end position="190"/>
    </location>
</feature>
<dbReference type="PROSITE" id="PS00624">
    <property type="entry name" value="GMC_OXRED_2"/>
    <property type="match status" value="1"/>
</dbReference>
<dbReference type="SUPFAM" id="SSF51905">
    <property type="entry name" value="FAD/NAD(P)-binding domain"/>
    <property type="match status" value="1"/>
</dbReference>
<accession>A0A6A7FRT3</accession>
<dbReference type="PANTHER" id="PTHR11552:SF147">
    <property type="entry name" value="CHOLINE DEHYDROGENASE, MITOCHONDRIAL"/>
    <property type="match status" value="1"/>
</dbReference>
<dbReference type="GO" id="GO:0050660">
    <property type="term" value="F:flavin adenine dinucleotide binding"/>
    <property type="evidence" value="ECO:0007669"/>
    <property type="project" value="InterPro"/>
</dbReference>
<dbReference type="Pfam" id="PF05199">
    <property type="entry name" value="GMC_oxred_C"/>
    <property type="match status" value="1"/>
</dbReference>
<evidence type="ECO:0000256" key="5">
    <source>
        <dbReference type="PIRSR" id="PIRSR000137-2"/>
    </source>
</evidence>
<dbReference type="InterPro" id="IPR000172">
    <property type="entry name" value="GMC_OxRdtase_N"/>
</dbReference>
<sequence>MMGGNTGMNGMVYVRGNRNDYDNWANMGNHGWDYDSIFHYFLKSENFKGTLLSPADGAHHSTGGPVSVESRRTITAVTPTMIEVAAELGYPIVDGTGPEQIGMAPLYTTTRDGVRASASENFLRPIIHKPNLRVTAKAFVTKVLFDKKKRAVGVEYDFKGKRRVVLARKEVILSAGALNTPKLLMLSGVGPPQHLTEMGIPVVAPVEGVGGNLMDHANIYLTWRVRKGTSTSLWDLVSPKTILDYLKNRRGLLSDTIGLECNLFVNIGGGEPSWSDMQLSIASLSYAIDRGLLLVPAVDMKPEIYNNLYEEFFNDETLTINPCLLRPKSRGSVRLASSNPFDNPVADINYFDHPDDMKLMIKGVRLAIKIGNTEAVKRNMGAEFQTKLLSPCKHHGADTDEYWECFIRYTVQSIWHYAGTAKMAPKKDPMGVVSERLRVRGVHGLRVVDASIMPLVATSNTMAPTYMIAEKASDMIKQDWGYPT</sequence>
<evidence type="ECO:0000256" key="4">
    <source>
        <dbReference type="ARBA" id="ARBA00022827"/>
    </source>
</evidence>
<keyword evidence="4 5" id="KW-0274">FAD</keyword>
<feature type="binding site" evidence="5">
    <location>
        <begin position="9"/>
        <end position="12"/>
    </location>
    <ligand>
        <name>FAD</name>
        <dbReference type="ChEBI" id="CHEBI:57692"/>
    </ligand>
</feature>
<evidence type="ECO:0000256" key="2">
    <source>
        <dbReference type="ARBA" id="ARBA00010790"/>
    </source>
</evidence>
<keyword evidence="3" id="KW-0285">Flavoprotein</keyword>
<dbReference type="Pfam" id="PF00732">
    <property type="entry name" value="GMC_oxred_N"/>
    <property type="match status" value="1"/>
</dbReference>
<dbReference type="GO" id="GO:0016614">
    <property type="term" value="F:oxidoreductase activity, acting on CH-OH group of donors"/>
    <property type="evidence" value="ECO:0007669"/>
    <property type="project" value="InterPro"/>
</dbReference>
<comment type="similarity">
    <text evidence="2">Belongs to the GMC oxidoreductase family.</text>
</comment>
<dbReference type="PANTHER" id="PTHR11552">
    <property type="entry name" value="GLUCOSE-METHANOL-CHOLINE GMC OXIDOREDUCTASE"/>
    <property type="match status" value="1"/>
</dbReference>
<dbReference type="AlphaFoldDB" id="A0A6A7FRT3"/>
<dbReference type="PIRSF" id="PIRSF000137">
    <property type="entry name" value="Alcohol_oxidase"/>
    <property type="match status" value="1"/>
</dbReference>
<feature type="binding site" evidence="5">
    <location>
        <begin position="415"/>
        <end position="416"/>
    </location>
    <ligand>
        <name>FAD</name>
        <dbReference type="ChEBI" id="CHEBI:57692"/>
    </ligand>
</feature>
<proteinExistence type="evidence at transcript level"/>
<feature type="binding site" evidence="5">
    <location>
        <position position="140"/>
    </location>
    <ligand>
        <name>FAD</name>
        <dbReference type="ChEBI" id="CHEBI:57692"/>
    </ligand>
</feature>
<dbReference type="InterPro" id="IPR036188">
    <property type="entry name" value="FAD/NAD-bd_sf"/>
</dbReference>
<comment type="cofactor">
    <cofactor evidence="1 5">
        <name>FAD</name>
        <dbReference type="ChEBI" id="CHEBI:57692"/>
    </cofactor>
</comment>
<dbReference type="InterPro" id="IPR012132">
    <property type="entry name" value="GMC_OxRdtase"/>
</dbReference>